<evidence type="ECO:0000313" key="4">
    <source>
        <dbReference type="Proteomes" id="UP000250796"/>
    </source>
</evidence>
<dbReference type="Gene3D" id="3.40.50.1820">
    <property type="entry name" value="alpha/beta hydrolase"/>
    <property type="match status" value="1"/>
</dbReference>
<dbReference type="PANTHER" id="PTHR43037">
    <property type="entry name" value="UNNAMED PRODUCT-RELATED"/>
    <property type="match status" value="1"/>
</dbReference>
<gene>
    <name evidence="3" type="ORF">MESINF_0428</name>
</gene>
<dbReference type="Proteomes" id="UP000250796">
    <property type="component" value="Chromosome MESINF"/>
</dbReference>
<feature type="domain" description="Phospholipase/carboxylesterase/thioesterase" evidence="2">
    <location>
        <begin position="67"/>
        <end position="203"/>
    </location>
</feature>
<dbReference type="InterPro" id="IPR003140">
    <property type="entry name" value="PLipase/COase/thioEstase"/>
</dbReference>
<accession>A0A7Z7PN66</accession>
<name>A0A7Z7PN66_9BACT</name>
<proteinExistence type="predicted"/>
<evidence type="ECO:0000256" key="1">
    <source>
        <dbReference type="ARBA" id="ARBA00022729"/>
    </source>
</evidence>
<dbReference type="SUPFAM" id="SSF53474">
    <property type="entry name" value="alpha/beta-Hydrolases"/>
    <property type="match status" value="1"/>
</dbReference>
<dbReference type="RefSeq" id="WP_169698311.1">
    <property type="nucleotide sequence ID" value="NZ_LS974202.1"/>
</dbReference>
<dbReference type="InterPro" id="IPR029058">
    <property type="entry name" value="AB_hydrolase_fold"/>
</dbReference>
<dbReference type="EMBL" id="LS974202">
    <property type="protein sequence ID" value="SSC11877.1"/>
    <property type="molecule type" value="Genomic_DNA"/>
</dbReference>
<protein>
    <submittedName>
        <fullName evidence="3">Phospholipase/carboxylesterase</fullName>
    </submittedName>
</protein>
<organism evidence="3 4">
    <name type="scientific">Mesotoga infera</name>
    <dbReference type="NCBI Taxonomy" id="1236046"/>
    <lineage>
        <taxon>Bacteria</taxon>
        <taxon>Thermotogati</taxon>
        <taxon>Thermotogota</taxon>
        <taxon>Thermotogae</taxon>
        <taxon>Kosmotogales</taxon>
        <taxon>Kosmotogaceae</taxon>
        <taxon>Mesotoga</taxon>
    </lineage>
</organism>
<evidence type="ECO:0000313" key="3">
    <source>
        <dbReference type="EMBL" id="SSC11877.1"/>
    </source>
</evidence>
<dbReference type="InterPro" id="IPR050955">
    <property type="entry name" value="Plant_Biomass_Hydrol_Est"/>
</dbReference>
<dbReference type="AlphaFoldDB" id="A0A7Z7PN66"/>
<dbReference type="GO" id="GO:0016787">
    <property type="term" value="F:hydrolase activity"/>
    <property type="evidence" value="ECO:0007669"/>
    <property type="project" value="InterPro"/>
</dbReference>
<sequence length="221" mass="25484">MELHPSRVVFNLKRSLEYYLSLPLQYDQIEDSWPLIMFLHGAGERGNDLSLVKKHGIPRVVNEMEDFPFVTVSPQCPENDWWLNRLEDLKYLIDTIVEQYRIDESRIYLTGLSMGGFGTWHMAVEYPETFAAIAPICGGGLGILGFPERVVEIKHIPVWVFHGEKDNIVPVEESRVLVRELKSAGGNVQLKIYPEAGHDAWTETYSNPELYEWFMNNRRSA</sequence>
<keyword evidence="4" id="KW-1185">Reference proteome</keyword>
<dbReference type="PANTHER" id="PTHR43037:SF1">
    <property type="entry name" value="BLL1128 PROTEIN"/>
    <property type="match status" value="1"/>
</dbReference>
<dbReference type="Pfam" id="PF02230">
    <property type="entry name" value="Abhydrolase_2"/>
    <property type="match status" value="1"/>
</dbReference>
<reference evidence="3 4" key="1">
    <citation type="submission" date="2017-01" db="EMBL/GenBank/DDBJ databases">
        <authorList>
            <person name="Erauso G."/>
        </authorList>
    </citation>
    <scope>NUCLEOTIDE SEQUENCE [LARGE SCALE GENOMIC DNA]</scope>
    <source>
        <strain evidence="3">MESINF1</strain>
    </source>
</reference>
<dbReference type="KEGG" id="minf:MESINF_0428"/>
<evidence type="ECO:0000259" key="2">
    <source>
        <dbReference type="Pfam" id="PF02230"/>
    </source>
</evidence>
<keyword evidence="1" id="KW-0732">Signal</keyword>